<gene>
    <name evidence="2" type="ORF">HUG17_3242</name>
</gene>
<dbReference type="AlphaFoldDB" id="A0A9D4NV07"/>
<sequence length="135" mass="15227">MSKYIITIVCIVAIIQLATAIFDDDHEPHVVIHKVGYPVHIVHKVPYKVPVYVPVKLPPKVIVEKVAVKVPVAIPVKIPVKVGVPYPVKVPVPYKVPVYIEKYESYGGHGGYDKTKISNSNFKFKLWITSQRTWT</sequence>
<feature type="chain" id="PRO_5038605875" evidence="1">
    <location>
        <begin position="21"/>
        <end position="135"/>
    </location>
</feature>
<proteinExistence type="predicted"/>
<comment type="caution">
    <text evidence="2">The sequence shown here is derived from an EMBL/GenBank/DDBJ whole genome shotgun (WGS) entry which is preliminary data.</text>
</comment>
<feature type="signal peptide" evidence="1">
    <location>
        <begin position="1"/>
        <end position="20"/>
    </location>
</feature>
<accession>A0A9D4NV07</accession>
<organism evidence="2">
    <name type="scientific">Dermatophagoides farinae</name>
    <name type="common">American house dust mite</name>
    <dbReference type="NCBI Taxonomy" id="6954"/>
    <lineage>
        <taxon>Eukaryota</taxon>
        <taxon>Metazoa</taxon>
        <taxon>Ecdysozoa</taxon>
        <taxon>Arthropoda</taxon>
        <taxon>Chelicerata</taxon>
        <taxon>Arachnida</taxon>
        <taxon>Acari</taxon>
        <taxon>Acariformes</taxon>
        <taxon>Sarcoptiformes</taxon>
        <taxon>Astigmata</taxon>
        <taxon>Psoroptidia</taxon>
        <taxon>Analgoidea</taxon>
        <taxon>Pyroglyphidae</taxon>
        <taxon>Dermatophagoidinae</taxon>
        <taxon>Dermatophagoides</taxon>
    </lineage>
</organism>
<reference evidence="2" key="2">
    <citation type="journal article" date="2021" name="World Allergy Organ. J.">
        <title>Chromosome-level assembly of Dermatophagoides farinae genome and transcriptome reveals two novel allergens Der f 37 and Der f 39.</title>
        <authorList>
            <person name="Chen J."/>
            <person name="Cai Z."/>
            <person name="Fan D."/>
            <person name="Hu J."/>
            <person name="Hou Y."/>
            <person name="He Y."/>
            <person name="Zhang Z."/>
            <person name="Zhao Z."/>
            <person name="Gao P."/>
            <person name="Hu W."/>
            <person name="Sun J."/>
            <person name="Li J."/>
            <person name="Ji K."/>
        </authorList>
    </citation>
    <scope>NUCLEOTIDE SEQUENCE</scope>
    <source>
        <strain evidence="2">JKM2019</strain>
    </source>
</reference>
<reference evidence="2" key="1">
    <citation type="submission" date="2020-06" db="EMBL/GenBank/DDBJ databases">
        <authorList>
            <person name="Ji K."/>
            <person name="Li J."/>
        </authorList>
    </citation>
    <scope>NUCLEOTIDE SEQUENCE</scope>
    <source>
        <strain evidence="2">JKM2019</strain>
        <tissue evidence="2">Whole body</tissue>
    </source>
</reference>
<name>A0A9D4NV07_DERFA</name>
<evidence type="ECO:0000313" key="2">
    <source>
        <dbReference type="EMBL" id="KAH7639209.1"/>
    </source>
</evidence>
<dbReference type="EMBL" id="SDOV01000007">
    <property type="protein sequence ID" value="KAH7639209.1"/>
    <property type="molecule type" value="Genomic_DNA"/>
</dbReference>
<keyword evidence="1" id="KW-0732">Signal</keyword>
<protein>
    <submittedName>
        <fullName evidence="2">Uncharacterized protein</fullName>
    </submittedName>
</protein>
<evidence type="ECO:0000256" key="1">
    <source>
        <dbReference type="SAM" id="SignalP"/>
    </source>
</evidence>
<dbReference type="Proteomes" id="UP000828236">
    <property type="component" value="Unassembled WGS sequence"/>
</dbReference>